<reference evidence="2" key="1">
    <citation type="journal article" date="2015" name="Nature">
        <title>Complex archaea that bridge the gap between prokaryotes and eukaryotes.</title>
        <authorList>
            <person name="Spang A."/>
            <person name="Saw J.H."/>
            <person name="Jorgensen S.L."/>
            <person name="Zaremba-Niedzwiedzka K."/>
            <person name="Martijn J."/>
            <person name="Lind A.E."/>
            <person name="van Eijk R."/>
            <person name="Schleper C."/>
            <person name="Guy L."/>
            <person name="Ettema T.J."/>
        </authorList>
    </citation>
    <scope>NUCLEOTIDE SEQUENCE</scope>
</reference>
<organism evidence="2">
    <name type="scientific">marine sediment metagenome</name>
    <dbReference type="NCBI Taxonomy" id="412755"/>
    <lineage>
        <taxon>unclassified sequences</taxon>
        <taxon>metagenomes</taxon>
        <taxon>ecological metagenomes</taxon>
    </lineage>
</organism>
<accession>A0A0F8XIH6</accession>
<dbReference type="EMBL" id="LAZR01058921">
    <property type="protein sequence ID" value="KKK68892.1"/>
    <property type="molecule type" value="Genomic_DNA"/>
</dbReference>
<feature type="non-terminal residue" evidence="2">
    <location>
        <position position="41"/>
    </location>
</feature>
<evidence type="ECO:0000313" key="2">
    <source>
        <dbReference type="EMBL" id="KKK68892.1"/>
    </source>
</evidence>
<proteinExistence type="predicted"/>
<gene>
    <name evidence="2" type="ORF">LCGC14_2939510</name>
</gene>
<sequence>MSDKTDFGESLERVLAENKKLRKEIEDCEKMIEVLTKRNIA</sequence>
<evidence type="ECO:0000256" key="1">
    <source>
        <dbReference type="SAM" id="Coils"/>
    </source>
</evidence>
<keyword evidence="1" id="KW-0175">Coiled coil</keyword>
<comment type="caution">
    <text evidence="2">The sequence shown here is derived from an EMBL/GenBank/DDBJ whole genome shotgun (WGS) entry which is preliminary data.</text>
</comment>
<name>A0A0F8XIH6_9ZZZZ</name>
<feature type="coiled-coil region" evidence="1">
    <location>
        <begin position="11"/>
        <end position="38"/>
    </location>
</feature>
<protein>
    <submittedName>
        <fullName evidence="2">Uncharacterized protein</fullName>
    </submittedName>
</protein>
<dbReference type="AlphaFoldDB" id="A0A0F8XIH6"/>